<evidence type="ECO:0000313" key="4">
    <source>
        <dbReference type="EMBL" id="MBP2201621.1"/>
    </source>
</evidence>
<feature type="domain" description="DUF4352" evidence="3">
    <location>
        <begin position="247"/>
        <end position="351"/>
    </location>
</feature>
<feature type="compositionally biased region" description="Basic and acidic residues" evidence="2">
    <location>
        <begin position="49"/>
        <end position="75"/>
    </location>
</feature>
<reference evidence="4" key="1">
    <citation type="submission" date="2021-03" db="EMBL/GenBank/DDBJ databases">
        <title>Genomic Encyclopedia of Type Strains, Phase IV (KMG-V): Genome sequencing to study the core and pangenomes of soil and plant-associated prokaryotes.</title>
        <authorList>
            <person name="Whitman W."/>
        </authorList>
    </citation>
    <scope>NUCLEOTIDE SEQUENCE</scope>
    <source>
        <strain evidence="4">C4</strain>
    </source>
</reference>
<protein>
    <recommendedName>
        <fullName evidence="3">DUF4352 domain-containing protein</fullName>
    </recommendedName>
</protein>
<dbReference type="InterPro" id="IPR029051">
    <property type="entry name" value="DUF4352"/>
</dbReference>
<keyword evidence="1" id="KW-0732">Signal</keyword>
<evidence type="ECO:0000259" key="3">
    <source>
        <dbReference type="Pfam" id="PF11611"/>
    </source>
</evidence>
<dbReference type="Gene3D" id="2.60.40.1240">
    <property type="match status" value="2"/>
</dbReference>
<dbReference type="InterPro" id="IPR029050">
    <property type="entry name" value="Immunoprotect_excell_Ig-like"/>
</dbReference>
<dbReference type="EMBL" id="JAGGMV010000002">
    <property type="protein sequence ID" value="MBP2201621.1"/>
    <property type="molecule type" value="Genomic_DNA"/>
</dbReference>
<sequence>MKNKNIVKIFLCLMLSLVVMCSGCTSSSSDSGSDEVVIQNTNLNDDESTTAKENEEPKEESKVIEEPKEEPKEEGLPDEYVAVFHETQSAKTINYKLGSSSYTEEADDGKKYLIVDLTIFNNGYDEISINPLYFDAVVDGVEYPHSIDSYHLENYIGTKDIRSGGKVSGQLAFEIPDDSSSKYAIEYSPITFDRLNILYNPENVDIAKTQKAISSTNTNEEDEKSTSTSSNDESSESVAVTFSGTQMNSFKYSLGDYESVREADSGKTFLITAIVIENKGYDEVSVNPFYFKAIVDGVGYTYSPASHSLENSLESVDLRNGGKTSGLLAFEIPDDSSSNFEIEYDPITFDKLNIKYSSIAWEDIENK</sequence>
<feature type="domain" description="DUF4352" evidence="3">
    <location>
        <begin position="101"/>
        <end position="192"/>
    </location>
</feature>
<evidence type="ECO:0000313" key="5">
    <source>
        <dbReference type="Proteomes" id="UP000740329"/>
    </source>
</evidence>
<evidence type="ECO:0000256" key="2">
    <source>
        <dbReference type="SAM" id="MobiDB-lite"/>
    </source>
</evidence>
<dbReference type="Pfam" id="PF11611">
    <property type="entry name" value="DUF4352"/>
    <property type="match status" value="2"/>
</dbReference>
<dbReference type="OrthoDB" id="51386at2157"/>
<feature type="region of interest" description="Disordered" evidence="2">
    <location>
        <begin position="40"/>
        <end position="76"/>
    </location>
</feature>
<gene>
    <name evidence="4" type="ORF">J3E07_001033</name>
</gene>
<proteinExistence type="predicted"/>
<evidence type="ECO:0000256" key="1">
    <source>
        <dbReference type="ARBA" id="ARBA00022729"/>
    </source>
</evidence>
<accession>A0A8J7RMJ1</accession>
<dbReference type="AlphaFoldDB" id="A0A8J7RMJ1"/>
<name>A0A8J7RMJ1_METVO</name>
<comment type="caution">
    <text evidence="4">The sequence shown here is derived from an EMBL/GenBank/DDBJ whole genome shotgun (WGS) entry which is preliminary data.</text>
</comment>
<dbReference type="Proteomes" id="UP000740329">
    <property type="component" value="Unassembled WGS sequence"/>
</dbReference>
<dbReference type="RefSeq" id="WP_209591083.1">
    <property type="nucleotide sequence ID" value="NZ_JAGGMU010000002.1"/>
</dbReference>
<feature type="region of interest" description="Disordered" evidence="2">
    <location>
        <begin position="211"/>
        <end position="238"/>
    </location>
</feature>
<organism evidence="4 5">
    <name type="scientific">Methanococcus voltae</name>
    <dbReference type="NCBI Taxonomy" id="2188"/>
    <lineage>
        <taxon>Archaea</taxon>
        <taxon>Methanobacteriati</taxon>
        <taxon>Methanobacteriota</taxon>
        <taxon>Methanomada group</taxon>
        <taxon>Methanococci</taxon>
        <taxon>Methanococcales</taxon>
        <taxon>Methanococcaceae</taxon>
        <taxon>Methanococcus</taxon>
    </lineage>
</organism>